<comment type="caution">
    <text evidence="3">The sequence shown here is derived from an EMBL/GenBank/DDBJ whole genome shotgun (WGS) entry which is preliminary data.</text>
</comment>
<name>A0A7W8ECB4_9BACT</name>
<accession>A0A7W8ECB4</accession>
<feature type="compositionally biased region" description="Polar residues" evidence="1">
    <location>
        <begin position="13"/>
        <end position="25"/>
    </location>
</feature>
<gene>
    <name evidence="3" type="ORF">HDF15_004864</name>
</gene>
<dbReference type="Proteomes" id="UP000584867">
    <property type="component" value="Unassembled WGS sequence"/>
</dbReference>
<keyword evidence="2" id="KW-0812">Transmembrane</keyword>
<organism evidence="3 4">
    <name type="scientific">Granulicella mallensis</name>
    <dbReference type="NCBI Taxonomy" id="940614"/>
    <lineage>
        <taxon>Bacteria</taxon>
        <taxon>Pseudomonadati</taxon>
        <taxon>Acidobacteriota</taxon>
        <taxon>Terriglobia</taxon>
        <taxon>Terriglobales</taxon>
        <taxon>Acidobacteriaceae</taxon>
        <taxon>Granulicella</taxon>
    </lineage>
</organism>
<keyword evidence="2" id="KW-1133">Transmembrane helix</keyword>
<dbReference type="AlphaFoldDB" id="A0A7W8ECB4"/>
<feature type="transmembrane region" description="Helical" evidence="2">
    <location>
        <begin position="131"/>
        <end position="151"/>
    </location>
</feature>
<evidence type="ECO:0000256" key="2">
    <source>
        <dbReference type="SAM" id="Phobius"/>
    </source>
</evidence>
<feature type="region of interest" description="Disordered" evidence="1">
    <location>
        <begin position="1"/>
        <end position="25"/>
    </location>
</feature>
<evidence type="ECO:0000256" key="1">
    <source>
        <dbReference type="SAM" id="MobiDB-lite"/>
    </source>
</evidence>
<feature type="transmembrane region" description="Helical" evidence="2">
    <location>
        <begin position="80"/>
        <end position="101"/>
    </location>
</feature>
<feature type="transmembrane region" description="Helical" evidence="2">
    <location>
        <begin position="29"/>
        <end position="49"/>
    </location>
</feature>
<feature type="transmembrane region" description="Helical" evidence="2">
    <location>
        <begin position="56"/>
        <end position="74"/>
    </location>
</feature>
<proteinExistence type="predicted"/>
<evidence type="ECO:0000313" key="3">
    <source>
        <dbReference type="EMBL" id="MBB5066484.1"/>
    </source>
</evidence>
<protein>
    <submittedName>
        <fullName evidence="3">Uncharacterized protein</fullName>
    </submittedName>
</protein>
<evidence type="ECO:0000313" key="4">
    <source>
        <dbReference type="Proteomes" id="UP000584867"/>
    </source>
</evidence>
<dbReference type="RefSeq" id="WP_184260172.1">
    <property type="nucleotide sequence ID" value="NZ_JACHIO010000028.1"/>
</dbReference>
<dbReference type="EMBL" id="JACHIO010000028">
    <property type="protein sequence ID" value="MBB5066484.1"/>
    <property type="molecule type" value="Genomic_DNA"/>
</dbReference>
<keyword evidence="2" id="KW-0472">Membrane</keyword>
<sequence length="155" mass="16684">MSVQDPKFAPDSSVDTPASEQPSNGSRSWIISLTSLMFILLQSACTAVMAISGIRVIIGVSALAAAAGVQHTIGRIHADAIRIPMMVVAVAGSLINLYVVWRIRSLRARPSSQWRMASVTQKQRRSETFQIVLAIVTLALVAAEAIAHQILHQAQ</sequence>
<reference evidence="3 4" key="1">
    <citation type="submission" date="2020-08" db="EMBL/GenBank/DDBJ databases">
        <title>Genomic Encyclopedia of Type Strains, Phase IV (KMG-V): Genome sequencing to study the core and pangenomes of soil and plant-associated prokaryotes.</title>
        <authorList>
            <person name="Whitman W."/>
        </authorList>
    </citation>
    <scope>NUCLEOTIDE SEQUENCE [LARGE SCALE GENOMIC DNA]</scope>
    <source>
        <strain evidence="3 4">X5P3</strain>
    </source>
</reference>